<sequence length="325" mass="36819">MEVIISAFILINLYWTSNAISSDYYFSNKEKTKESRCHQANERYLVIPPPPFASQDDEGCTYYECDNTRYIKRTCQKGQAVSRKYKKRSGYPGRLHPCITSSLTPCGLRDEIKRPEVNLCGMDLVIVMDMSCSIAEKDKLLMIKFVQNLISKFRISALNVKVAGVTYAGGVHNIQTFQEGRNRAITQNNFDRMVTKDNNCHTVTNEALELIRDVYLKKEQGSRKNYPKVMMIFSDGKTFKGKKIDSEVLSNKTIEVGKSIRDMGVLSLVVGIPGRNKKLSGYHEWLGIAGTEKNIFVAESAERLNMLQEKVLHLAETTCSSNPKQ</sequence>
<feature type="chain" id="PRO_5035857746" description="VWFA domain-containing protein" evidence="1">
    <location>
        <begin position="20"/>
        <end position="325"/>
    </location>
</feature>
<evidence type="ECO:0000256" key="1">
    <source>
        <dbReference type="SAM" id="SignalP"/>
    </source>
</evidence>
<organism evidence="3 4">
    <name type="scientific">Owenia fusiformis</name>
    <name type="common">Polychaete worm</name>
    <dbReference type="NCBI Taxonomy" id="6347"/>
    <lineage>
        <taxon>Eukaryota</taxon>
        <taxon>Metazoa</taxon>
        <taxon>Spiralia</taxon>
        <taxon>Lophotrochozoa</taxon>
        <taxon>Annelida</taxon>
        <taxon>Polychaeta</taxon>
        <taxon>Sedentaria</taxon>
        <taxon>Canalipalpata</taxon>
        <taxon>Sabellida</taxon>
        <taxon>Oweniida</taxon>
        <taxon>Oweniidae</taxon>
        <taxon>Owenia</taxon>
    </lineage>
</organism>
<feature type="signal peptide" evidence="1">
    <location>
        <begin position="1"/>
        <end position="19"/>
    </location>
</feature>
<dbReference type="PROSITE" id="PS50234">
    <property type="entry name" value="VWFA"/>
    <property type="match status" value="1"/>
</dbReference>
<feature type="domain" description="VWFA" evidence="2">
    <location>
        <begin position="123"/>
        <end position="311"/>
    </location>
</feature>
<evidence type="ECO:0000313" key="3">
    <source>
        <dbReference type="EMBL" id="CAH1796768.1"/>
    </source>
</evidence>
<dbReference type="PANTHER" id="PTHR24020">
    <property type="entry name" value="COLLAGEN ALPHA"/>
    <property type="match status" value="1"/>
</dbReference>
<dbReference type="Gene3D" id="3.40.50.410">
    <property type="entry name" value="von Willebrand factor, type A domain"/>
    <property type="match status" value="1"/>
</dbReference>
<name>A0A8S4PRV5_OWEFU</name>
<dbReference type="SMART" id="SM00327">
    <property type="entry name" value="VWA"/>
    <property type="match status" value="1"/>
</dbReference>
<reference evidence="3" key="1">
    <citation type="submission" date="2022-03" db="EMBL/GenBank/DDBJ databases">
        <authorList>
            <person name="Martin C."/>
        </authorList>
    </citation>
    <scope>NUCLEOTIDE SEQUENCE</scope>
</reference>
<dbReference type="InterPro" id="IPR002035">
    <property type="entry name" value="VWF_A"/>
</dbReference>
<dbReference type="EMBL" id="CAIIXF020000010">
    <property type="protein sequence ID" value="CAH1796768.1"/>
    <property type="molecule type" value="Genomic_DNA"/>
</dbReference>
<evidence type="ECO:0000259" key="2">
    <source>
        <dbReference type="PROSITE" id="PS50234"/>
    </source>
</evidence>
<dbReference type="Pfam" id="PF00092">
    <property type="entry name" value="VWA"/>
    <property type="match status" value="1"/>
</dbReference>
<keyword evidence="1" id="KW-0732">Signal</keyword>
<dbReference type="SUPFAM" id="SSF53300">
    <property type="entry name" value="vWA-like"/>
    <property type="match status" value="1"/>
</dbReference>
<proteinExistence type="predicted"/>
<gene>
    <name evidence="3" type="ORF">OFUS_LOCUS21143</name>
</gene>
<dbReference type="PANTHER" id="PTHR24020:SF84">
    <property type="entry name" value="VWFA DOMAIN-CONTAINING PROTEIN"/>
    <property type="match status" value="1"/>
</dbReference>
<keyword evidence="4" id="KW-1185">Reference proteome</keyword>
<dbReference type="CDD" id="cd01450">
    <property type="entry name" value="vWFA_subfamily_ECM"/>
    <property type="match status" value="1"/>
</dbReference>
<comment type="caution">
    <text evidence="3">The sequence shown here is derived from an EMBL/GenBank/DDBJ whole genome shotgun (WGS) entry which is preliminary data.</text>
</comment>
<accession>A0A8S4PRV5</accession>
<dbReference type="AlphaFoldDB" id="A0A8S4PRV5"/>
<dbReference type="InterPro" id="IPR036465">
    <property type="entry name" value="vWFA_dom_sf"/>
</dbReference>
<dbReference type="Proteomes" id="UP000749559">
    <property type="component" value="Unassembled WGS sequence"/>
</dbReference>
<protein>
    <recommendedName>
        <fullName evidence="2">VWFA domain-containing protein</fullName>
    </recommendedName>
</protein>
<evidence type="ECO:0000313" key="4">
    <source>
        <dbReference type="Proteomes" id="UP000749559"/>
    </source>
</evidence>
<dbReference type="InterPro" id="IPR050525">
    <property type="entry name" value="ECM_Assembly_Org"/>
</dbReference>